<dbReference type="PATRIC" id="fig|1359167.3.peg.433"/>
<keyword evidence="1" id="KW-0472">Membrane</keyword>
<feature type="transmembrane region" description="Helical" evidence="1">
    <location>
        <begin position="12"/>
        <end position="34"/>
    </location>
</feature>
<evidence type="ECO:0000313" key="3">
    <source>
        <dbReference type="Proteomes" id="UP000033546"/>
    </source>
</evidence>
<keyword evidence="1" id="KW-0812">Transmembrane</keyword>
<evidence type="ECO:0000256" key="1">
    <source>
        <dbReference type="SAM" id="Phobius"/>
    </source>
</evidence>
<evidence type="ECO:0000313" key="2">
    <source>
        <dbReference type="EMBL" id="KJV65505.1"/>
    </source>
</evidence>
<accession>A0A0F3NBS8</accession>
<dbReference type="EMBL" id="LANU01000002">
    <property type="protein sequence ID" value="KJV65505.1"/>
    <property type="molecule type" value="Genomic_DNA"/>
</dbReference>
<gene>
    <name evidence="2" type="ORF">EMUCRT_0449</name>
</gene>
<keyword evidence="1" id="KW-1133">Transmembrane helix</keyword>
<reference evidence="2 3" key="1">
    <citation type="submission" date="2015-02" db="EMBL/GenBank/DDBJ databases">
        <title>Genome Sequencing of Rickettsiales.</title>
        <authorList>
            <person name="Daugherty S.C."/>
            <person name="Su Q."/>
            <person name="Abolude K."/>
            <person name="Beier-Sexton M."/>
            <person name="Carlyon J.A."/>
            <person name="Carter R."/>
            <person name="Day N.P."/>
            <person name="Dumler S.J."/>
            <person name="Dyachenko V."/>
            <person name="Godinez A."/>
            <person name="Kurtti T.J."/>
            <person name="Lichay M."/>
            <person name="Mullins K.E."/>
            <person name="Ott S."/>
            <person name="Pappas-Brown V."/>
            <person name="Paris D.H."/>
            <person name="Patel P."/>
            <person name="Richards A.L."/>
            <person name="Sadzewicz L."/>
            <person name="Sears K."/>
            <person name="Seidman D."/>
            <person name="Sengamalay N."/>
            <person name="Stenos J."/>
            <person name="Tallon L.J."/>
            <person name="Vincent G."/>
            <person name="Fraser C.M."/>
            <person name="Munderloh U."/>
            <person name="Dunning-Hotopp J.C."/>
        </authorList>
    </citation>
    <scope>NUCLEOTIDE SEQUENCE [LARGE SCALE GENOMIC DNA]</scope>
    <source>
        <strain evidence="2 3">EmCRT</strain>
    </source>
</reference>
<name>A0A0F3NBS8_9RICK</name>
<dbReference type="Proteomes" id="UP000033546">
    <property type="component" value="Unassembled WGS sequence"/>
</dbReference>
<proteinExistence type="predicted"/>
<organism evidence="2 3">
    <name type="scientific">Ehrlichia cf. muris str. EmCRT</name>
    <dbReference type="NCBI Taxonomy" id="1359167"/>
    <lineage>
        <taxon>Bacteria</taxon>
        <taxon>Pseudomonadati</taxon>
        <taxon>Pseudomonadota</taxon>
        <taxon>Alphaproteobacteria</taxon>
        <taxon>Rickettsiales</taxon>
        <taxon>Anaplasmataceae</taxon>
        <taxon>Ehrlichia</taxon>
    </lineage>
</organism>
<sequence length="37" mass="4221">MESITPGVQVIASLRSLIGFLLWLVCIIYNYIVIRII</sequence>
<protein>
    <submittedName>
        <fullName evidence="2">Putative membrane protein</fullName>
    </submittedName>
</protein>
<dbReference type="AlphaFoldDB" id="A0A0F3NBS8"/>
<comment type="caution">
    <text evidence="2">The sequence shown here is derived from an EMBL/GenBank/DDBJ whole genome shotgun (WGS) entry which is preliminary data.</text>
</comment>